<dbReference type="PANTHER" id="PTHR11093">
    <property type="entry name" value="RUVB-RELATED REPTIN AND PONTIN"/>
    <property type="match status" value="1"/>
</dbReference>
<dbReference type="EMBL" id="CM018031">
    <property type="protein sequence ID" value="KAA8550406.1"/>
    <property type="molecule type" value="Genomic_DNA"/>
</dbReference>
<name>A0A5J5C618_9ASTE</name>
<protein>
    <recommendedName>
        <fullName evidence="4">RuvB-like helicase</fullName>
        <ecNumber evidence="4">3.6.4.12</ecNumber>
    </recommendedName>
</protein>
<evidence type="ECO:0000256" key="1">
    <source>
        <dbReference type="ARBA" id="ARBA00022741"/>
    </source>
</evidence>
<feature type="domain" description="RuvB-like AAA-lid" evidence="6">
    <location>
        <begin position="110"/>
        <end position="140"/>
    </location>
</feature>
<comment type="similarity">
    <text evidence="4">Belongs to the RuvB family.</text>
</comment>
<evidence type="ECO:0000313" key="7">
    <source>
        <dbReference type="EMBL" id="KAA8550406.1"/>
    </source>
</evidence>
<evidence type="ECO:0000256" key="2">
    <source>
        <dbReference type="ARBA" id="ARBA00022801"/>
    </source>
</evidence>
<dbReference type="InterPro" id="IPR027238">
    <property type="entry name" value="RuvB-like"/>
</dbReference>
<dbReference type="EC" id="3.6.4.12" evidence="4"/>
<keyword evidence="4" id="KW-0347">Helicase</keyword>
<keyword evidence="4" id="KW-0539">Nucleus</keyword>
<organism evidence="7 8">
    <name type="scientific">Nyssa sinensis</name>
    <dbReference type="NCBI Taxonomy" id="561372"/>
    <lineage>
        <taxon>Eukaryota</taxon>
        <taxon>Viridiplantae</taxon>
        <taxon>Streptophyta</taxon>
        <taxon>Embryophyta</taxon>
        <taxon>Tracheophyta</taxon>
        <taxon>Spermatophyta</taxon>
        <taxon>Magnoliopsida</taxon>
        <taxon>eudicotyledons</taxon>
        <taxon>Gunneridae</taxon>
        <taxon>Pentapetalae</taxon>
        <taxon>asterids</taxon>
        <taxon>Cornales</taxon>
        <taxon>Nyssaceae</taxon>
        <taxon>Nyssa</taxon>
    </lineage>
</organism>
<evidence type="ECO:0000313" key="8">
    <source>
        <dbReference type="Proteomes" id="UP000325577"/>
    </source>
</evidence>
<dbReference type="OrthoDB" id="1674996at2759"/>
<gene>
    <name evidence="7" type="ORF">F0562_002090</name>
</gene>
<sequence length="187" mass="20899">MENFQQAIGLRINENKEVYEGEARTKQLKVDPTIYDALIKEKVAVGDVIHLEANSGAMKRVGRSDTFATEFDLEAEEGTDMTSPHGTPVDLLELVIICTETYGPAETIQILAIRAQVEELVVDEESLAYLGEIGQQASLRPISRKSVLYIWMPNLPQGFFKSSRIDTSHNELDLILPMHDCVFENSS</sequence>
<accession>A0A5J5C618</accession>
<dbReference type="Proteomes" id="UP000325577">
    <property type="component" value="Linkage Group LG0"/>
</dbReference>
<dbReference type="Pfam" id="PF06068">
    <property type="entry name" value="TIP49"/>
    <property type="match status" value="1"/>
</dbReference>
<dbReference type="Gene3D" id="1.10.8.60">
    <property type="match status" value="1"/>
</dbReference>
<evidence type="ECO:0000259" key="5">
    <source>
        <dbReference type="Pfam" id="PF06068"/>
    </source>
</evidence>
<keyword evidence="4" id="KW-0805">Transcription regulation</keyword>
<dbReference type="InterPro" id="IPR042487">
    <property type="entry name" value="RuvBL1/2_DNA/RNA_bd_dom"/>
</dbReference>
<dbReference type="SUPFAM" id="SSF50249">
    <property type="entry name" value="Nucleic acid-binding proteins"/>
    <property type="match status" value="1"/>
</dbReference>
<dbReference type="Gene3D" id="2.40.50.360">
    <property type="entry name" value="RuvB-like helicase, domain II"/>
    <property type="match status" value="1"/>
</dbReference>
<evidence type="ECO:0000259" key="6">
    <source>
        <dbReference type="Pfam" id="PF17856"/>
    </source>
</evidence>
<dbReference type="InterPro" id="IPR041048">
    <property type="entry name" value="RuvB-like_C"/>
</dbReference>
<dbReference type="GO" id="GO:0003678">
    <property type="term" value="F:DNA helicase activity"/>
    <property type="evidence" value="ECO:0007669"/>
    <property type="project" value="UniProtKB-EC"/>
</dbReference>
<dbReference type="GO" id="GO:0005524">
    <property type="term" value="F:ATP binding"/>
    <property type="evidence" value="ECO:0007669"/>
    <property type="project" value="UniProtKB-KW"/>
</dbReference>
<keyword evidence="3 4" id="KW-0067">ATP-binding</keyword>
<evidence type="ECO:0000256" key="3">
    <source>
        <dbReference type="ARBA" id="ARBA00022840"/>
    </source>
</evidence>
<dbReference type="InterPro" id="IPR012340">
    <property type="entry name" value="NA-bd_OB-fold"/>
</dbReference>
<evidence type="ECO:0000256" key="4">
    <source>
        <dbReference type="RuleBase" id="RU363048"/>
    </source>
</evidence>
<feature type="domain" description="TIP49 P-loop" evidence="5">
    <location>
        <begin position="25"/>
        <end position="76"/>
    </location>
</feature>
<keyword evidence="1 4" id="KW-0547">Nucleotide-binding</keyword>
<keyword evidence="8" id="KW-1185">Reference proteome</keyword>
<keyword evidence="4" id="KW-0804">Transcription</keyword>
<dbReference type="GO" id="GO:0016887">
    <property type="term" value="F:ATP hydrolysis activity"/>
    <property type="evidence" value="ECO:0007669"/>
    <property type="project" value="RHEA"/>
</dbReference>
<comment type="catalytic activity">
    <reaction evidence="4">
        <text>ATP + H2O = ADP + phosphate + H(+)</text>
        <dbReference type="Rhea" id="RHEA:13065"/>
        <dbReference type="ChEBI" id="CHEBI:15377"/>
        <dbReference type="ChEBI" id="CHEBI:15378"/>
        <dbReference type="ChEBI" id="CHEBI:30616"/>
        <dbReference type="ChEBI" id="CHEBI:43474"/>
        <dbReference type="ChEBI" id="CHEBI:456216"/>
        <dbReference type="EC" id="3.6.4.12"/>
    </reaction>
</comment>
<reference evidence="7 8" key="1">
    <citation type="submission" date="2019-09" db="EMBL/GenBank/DDBJ databases">
        <title>A chromosome-level genome assembly of the Chinese tupelo Nyssa sinensis.</title>
        <authorList>
            <person name="Yang X."/>
            <person name="Kang M."/>
            <person name="Yang Y."/>
            <person name="Xiong H."/>
            <person name="Wang M."/>
            <person name="Zhang Z."/>
            <person name="Wang Z."/>
            <person name="Wu H."/>
            <person name="Ma T."/>
            <person name="Liu J."/>
            <person name="Xi Z."/>
        </authorList>
    </citation>
    <scope>NUCLEOTIDE SEQUENCE [LARGE SCALE GENOMIC DNA]</scope>
    <source>
        <strain evidence="7">J267</strain>
        <tissue evidence="7">Leaf</tissue>
    </source>
</reference>
<dbReference type="Pfam" id="PF17856">
    <property type="entry name" value="TIP49_C"/>
    <property type="match status" value="1"/>
</dbReference>
<dbReference type="AlphaFoldDB" id="A0A5J5C618"/>
<dbReference type="InterPro" id="IPR010339">
    <property type="entry name" value="TIP49_P-loop"/>
</dbReference>
<keyword evidence="2 4" id="KW-0378">Hydrolase</keyword>
<proteinExistence type="inferred from homology"/>